<dbReference type="AlphaFoldDB" id="A0A484MZW2"/>
<reference evidence="3 4" key="1">
    <citation type="submission" date="2018-04" db="EMBL/GenBank/DDBJ databases">
        <authorList>
            <person name="Vogel A."/>
        </authorList>
    </citation>
    <scope>NUCLEOTIDE SEQUENCE [LARGE SCALE GENOMIC DNA]</scope>
</reference>
<name>A0A484MZW2_9ASTE</name>
<dbReference type="Gene3D" id="1.20.1280.50">
    <property type="match status" value="1"/>
</dbReference>
<evidence type="ECO:0000259" key="2">
    <source>
        <dbReference type="SMART" id="SM00256"/>
    </source>
</evidence>
<dbReference type="GO" id="GO:0019005">
    <property type="term" value="C:SCF ubiquitin ligase complex"/>
    <property type="evidence" value="ECO:0007669"/>
    <property type="project" value="TreeGrafter"/>
</dbReference>
<dbReference type="PANTHER" id="PTHR47712:SF1">
    <property type="entry name" value="OS09G0555300 PROTEIN"/>
    <property type="match status" value="1"/>
</dbReference>
<feature type="region of interest" description="Disordered" evidence="1">
    <location>
        <begin position="192"/>
        <end position="212"/>
    </location>
</feature>
<dbReference type="PANTHER" id="PTHR47712">
    <property type="entry name" value="OS09G0555300 PROTEIN"/>
    <property type="match status" value="1"/>
</dbReference>
<dbReference type="InterPro" id="IPR036047">
    <property type="entry name" value="F-box-like_dom_sf"/>
</dbReference>
<dbReference type="OrthoDB" id="1913441at2759"/>
<dbReference type="SMART" id="SM00256">
    <property type="entry name" value="FBOX"/>
    <property type="match status" value="1"/>
</dbReference>
<dbReference type="InterPro" id="IPR006652">
    <property type="entry name" value="Kelch_1"/>
</dbReference>
<dbReference type="SUPFAM" id="SSF117281">
    <property type="entry name" value="Kelch motif"/>
    <property type="match status" value="2"/>
</dbReference>
<proteinExistence type="predicted"/>
<evidence type="ECO:0000313" key="4">
    <source>
        <dbReference type="Proteomes" id="UP000595140"/>
    </source>
</evidence>
<protein>
    <recommendedName>
        <fullName evidence="2">F-box domain-containing protein</fullName>
    </recommendedName>
</protein>
<dbReference type="Proteomes" id="UP000595140">
    <property type="component" value="Unassembled WGS sequence"/>
</dbReference>
<sequence length="697" mass="79829">MMSQLTPHHTDTRVVWCRIHSCLTFGSLGRIFPLSSLSSFFNPSSHCHPPILPSDGHGNEILSFCSSLLPKRFLILGWILSSYRSFPIHRFLKLQSGKFYALLTLFDDSKMMTGEESLEHDFESLSVSKRLVRCVSQKLKKKTRTKEKNEEEEDEEEEEEDDDARGISVSCLISLYGRGGVCRVGADVTDEDLGNNTQRRRHSSASNERRKHIPGPTMDCFSYAMRHKLLRRKRSTNNRKAALRENGIPENVFIPDDILEMCLVRLPLVSLMNARVVCKKWKALTGTPRFWNMRRDGPFQSPWLFLFGFVKNGYCSSEIHALDVSLNEWHKFDAEILKGRFLFSVAGIRDDVYVVGGCSSLADFGKLDKSSYKTHKSVLVFSPVTESWRETSSLKHARSSPVLGVFEVGSDVFVSKNQQNRSERWFYRTRVAGVSEVYEDPHRLSVRRDHGQPEEENEASFVPIPYKLTRQKSERVDKDHRRHQRRFVLIAVGGFGCWDEPLDSGEIYDSASNKWTEIQRLPADFGTVCSGVVCRGLFYVYSESDKLAAFDIETGRWVGIRTARFPSRVHEYCPKLISCDGRLFVLSVSWCEGVGEIGRRNKAVRKLWELDLTHLTWKEVSIHPDAPMDWNAVFASDKNLIFGVEMFKIFGQVLDFSTVCRVSETETKWRHVSRNYHVARELDASSCVTKSMAVLHL</sequence>
<keyword evidence="4" id="KW-1185">Reference proteome</keyword>
<feature type="compositionally biased region" description="Acidic residues" evidence="1">
    <location>
        <begin position="150"/>
        <end position="163"/>
    </location>
</feature>
<dbReference type="EMBL" id="OOIL02005264">
    <property type="protein sequence ID" value="VFQ94340.1"/>
    <property type="molecule type" value="Genomic_DNA"/>
</dbReference>
<accession>A0A484MZW2</accession>
<gene>
    <name evidence="3" type="ORF">CCAM_LOCUS36116</name>
</gene>
<dbReference type="SUPFAM" id="SSF81383">
    <property type="entry name" value="F-box domain"/>
    <property type="match status" value="1"/>
</dbReference>
<dbReference type="InterPro" id="IPR001810">
    <property type="entry name" value="F-box_dom"/>
</dbReference>
<dbReference type="SMART" id="SM00612">
    <property type="entry name" value="Kelch"/>
    <property type="match status" value="2"/>
</dbReference>
<evidence type="ECO:0000256" key="1">
    <source>
        <dbReference type="SAM" id="MobiDB-lite"/>
    </source>
</evidence>
<evidence type="ECO:0000313" key="3">
    <source>
        <dbReference type="EMBL" id="VFQ94340.1"/>
    </source>
</evidence>
<dbReference type="Gene3D" id="2.120.10.80">
    <property type="entry name" value="Kelch-type beta propeller"/>
    <property type="match status" value="1"/>
</dbReference>
<feature type="region of interest" description="Disordered" evidence="1">
    <location>
        <begin position="142"/>
        <end position="163"/>
    </location>
</feature>
<feature type="compositionally biased region" description="Basic residues" evidence="1">
    <location>
        <begin position="198"/>
        <end position="212"/>
    </location>
</feature>
<dbReference type="Pfam" id="PF00646">
    <property type="entry name" value="F-box"/>
    <property type="match status" value="1"/>
</dbReference>
<dbReference type="Pfam" id="PF01344">
    <property type="entry name" value="Kelch_1"/>
    <property type="match status" value="1"/>
</dbReference>
<dbReference type="InterPro" id="IPR015915">
    <property type="entry name" value="Kelch-typ_b-propeller"/>
</dbReference>
<feature type="domain" description="F-box" evidence="2">
    <location>
        <begin position="254"/>
        <end position="294"/>
    </location>
</feature>
<organism evidence="3 4">
    <name type="scientific">Cuscuta campestris</name>
    <dbReference type="NCBI Taxonomy" id="132261"/>
    <lineage>
        <taxon>Eukaryota</taxon>
        <taxon>Viridiplantae</taxon>
        <taxon>Streptophyta</taxon>
        <taxon>Embryophyta</taxon>
        <taxon>Tracheophyta</taxon>
        <taxon>Spermatophyta</taxon>
        <taxon>Magnoliopsida</taxon>
        <taxon>eudicotyledons</taxon>
        <taxon>Gunneridae</taxon>
        <taxon>Pentapetalae</taxon>
        <taxon>asterids</taxon>
        <taxon>lamiids</taxon>
        <taxon>Solanales</taxon>
        <taxon>Convolvulaceae</taxon>
        <taxon>Cuscuteae</taxon>
        <taxon>Cuscuta</taxon>
        <taxon>Cuscuta subgen. Grammica</taxon>
        <taxon>Cuscuta sect. Cleistogrammica</taxon>
    </lineage>
</organism>